<proteinExistence type="predicted"/>
<dbReference type="InterPro" id="IPR001173">
    <property type="entry name" value="Glyco_trans_2-like"/>
</dbReference>
<evidence type="ECO:0000313" key="3">
    <source>
        <dbReference type="Proteomes" id="UP000441797"/>
    </source>
</evidence>
<dbReference type="OrthoDB" id="9812327at2"/>
<dbReference type="GO" id="GO:0016740">
    <property type="term" value="F:transferase activity"/>
    <property type="evidence" value="ECO:0007669"/>
    <property type="project" value="UniProtKB-KW"/>
</dbReference>
<dbReference type="SUPFAM" id="SSF53448">
    <property type="entry name" value="Nucleotide-diphospho-sugar transferases"/>
    <property type="match status" value="1"/>
</dbReference>
<dbReference type="PANTHER" id="PTHR43685:SF2">
    <property type="entry name" value="GLYCOSYLTRANSFERASE 2-LIKE DOMAIN-CONTAINING PROTEIN"/>
    <property type="match status" value="1"/>
</dbReference>
<keyword evidence="2" id="KW-0808">Transferase</keyword>
<comment type="caution">
    <text evidence="2">The sequence shown here is derived from an EMBL/GenBank/DDBJ whole genome shotgun (WGS) entry which is preliminary data.</text>
</comment>
<evidence type="ECO:0000259" key="1">
    <source>
        <dbReference type="Pfam" id="PF00535"/>
    </source>
</evidence>
<name>A0A6N8G034_9CHRO</name>
<gene>
    <name evidence="2" type="ORF">BWI75_21045</name>
</gene>
<reference evidence="2 3" key="1">
    <citation type="journal article" date="2019" name="Front. Microbiol.">
        <title>Genomic Features for Desiccation Tolerance and Sugar Biosynthesis in the Extremophile Gloeocapsopsis sp. UTEX B3054.</title>
        <authorList>
            <person name="Urrejola C."/>
            <person name="Alcorta J."/>
            <person name="Salas L."/>
            <person name="Vasquez M."/>
            <person name="Polz M.F."/>
            <person name="Vicuna R."/>
            <person name="Diez B."/>
        </authorList>
    </citation>
    <scope>NUCLEOTIDE SEQUENCE [LARGE SCALE GENOMIC DNA]</scope>
    <source>
        <strain evidence="2 3">1H9</strain>
    </source>
</reference>
<dbReference type="AlphaFoldDB" id="A0A6N8G034"/>
<evidence type="ECO:0000313" key="2">
    <source>
        <dbReference type="EMBL" id="MUL38740.1"/>
    </source>
</evidence>
<dbReference type="Pfam" id="PF00535">
    <property type="entry name" value="Glycos_transf_2"/>
    <property type="match status" value="1"/>
</dbReference>
<dbReference type="Proteomes" id="UP000441797">
    <property type="component" value="Unassembled WGS sequence"/>
</dbReference>
<dbReference type="CDD" id="cd00761">
    <property type="entry name" value="Glyco_tranf_GTA_type"/>
    <property type="match status" value="1"/>
</dbReference>
<feature type="domain" description="Glycosyltransferase 2-like" evidence="1">
    <location>
        <begin position="10"/>
        <end position="188"/>
    </location>
</feature>
<dbReference type="InterPro" id="IPR050834">
    <property type="entry name" value="Glycosyltransf_2"/>
</dbReference>
<keyword evidence="3" id="KW-1185">Reference proteome</keyword>
<organism evidence="2 3">
    <name type="scientific">Gloeocapsopsis dulcis AAB1 = 1H9</name>
    <dbReference type="NCBI Taxonomy" id="1433147"/>
    <lineage>
        <taxon>Bacteria</taxon>
        <taxon>Bacillati</taxon>
        <taxon>Cyanobacteriota</taxon>
        <taxon>Cyanophyceae</taxon>
        <taxon>Oscillatoriophycideae</taxon>
        <taxon>Chroococcales</taxon>
        <taxon>Chroococcaceae</taxon>
        <taxon>Gloeocapsopsis</taxon>
        <taxon>Gloeocapsopsis dulcis</taxon>
    </lineage>
</organism>
<protein>
    <submittedName>
        <fullName evidence="2">Glycosyl transferase family 2</fullName>
    </submittedName>
</protein>
<dbReference type="EMBL" id="NAPY01000047">
    <property type="protein sequence ID" value="MUL38740.1"/>
    <property type="molecule type" value="Genomic_DNA"/>
</dbReference>
<dbReference type="InterPro" id="IPR029044">
    <property type="entry name" value="Nucleotide-diphossugar_trans"/>
</dbReference>
<dbReference type="Gene3D" id="3.90.550.10">
    <property type="entry name" value="Spore Coat Polysaccharide Biosynthesis Protein SpsA, Chain A"/>
    <property type="match status" value="1"/>
</dbReference>
<accession>A0A6N8G034</accession>
<dbReference type="RefSeq" id="WP_155707266.1">
    <property type="nucleotide sequence ID" value="NZ_CAWPEY010000052.1"/>
</dbReference>
<dbReference type="PANTHER" id="PTHR43685">
    <property type="entry name" value="GLYCOSYLTRANSFERASE"/>
    <property type="match status" value="1"/>
</dbReference>
<sequence length="338" mass="39026">MSSKPLVSGIIIFLNAEKFIQEAIESVFAQTYDYWELLLVDDGSTDCSTVIAQRYATQYPEKVRYLEHDDHQNRGMSASRNLGISNAKGEYIAFLDADDIWLPPKLEQQVAILDSQPEVAMIYGSTQMWYSWTGKPEDIQRDRGRKLGVQPDTLVQPPQLLTLFLQGEGAETPATCGVLIRREVIEDIGGFVETFRGLHEDQAFFAKLCLKAPVFVESGCWDRYRQHPGSSCYVAIETGKFHSTLMSSAQLTFLNWLEEYLSEQEVKDTEVWEALQQALWPYRQPILYRLYQMKFFYLLYRVKTLLKLIVPVPVRLWLKANTKRANSKVINIARQWSW</sequence>